<dbReference type="PANTHER" id="PTHR46902">
    <property type="entry name" value="DOMON DOMAIN-CONTAINING PROTEIN FRRS1L"/>
    <property type="match status" value="1"/>
</dbReference>
<feature type="transmembrane region" description="Helical" evidence="8">
    <location>
        <begin position="242"/>
        <end position="263"/>
    </location>
</feature>
<dbReference type="InterPro" id="IPR005018">
    <property type="entry name" value="DOMON_domain"/>
</dbReference>
<keyword evidence="2" id="KW-0813">Transport</keyword>
<dbReference type="Proteomes" id="UP001186944">
    <property type="component" value="Unassembled WGS sequence"/>
</dbReference>
<feature type="transmembrane region" description="Helical" evidence="8">
    <location>
        <begin position="161"/>
        <end position="180"/>
    </location>
</feature>
<accession>A0AA88Y011</accession>
<dbReference type="GO" id="GO:1900449">
    <property type="term" value="P:regulation of glutamate receptor signaling pathway"/>
    <property type="evidence" value="ECO:0007669"/>
    <property type="project" value="InterPro"/>
</dbReference>
<feature type="compositionally biased region" description="Polar residues" evidence="7">
    <location>
        <begin position="322"/>
        <end position="350"/>
    </location>
</feature>
<comment type="caution">
    <text evidence="10">The sequence shown here is derived from an EMBL/GenBank/DDBJ whole genome shotgun (WGS) entry which is preliminary data.</text>
</comment>
<feature type="transmembrane region" description="Helical" evidence="8">
    <location>
        <begin position="275"/>
        <end position="294"/>
    </location>
</feature>
<proteinExistence type="predicted"/>
<dbReference type="GO" id="GO:0099072">
    <property type="term" value="P:regulation of postsynaptic membrane neurotransmitter receptor levels"/>
    <property type="evidence" value="ECO:0007669"/>
    <property type="project" value="TreeGrafter"/>
</dbReference>
<keyword evidence="11" id="KW-1185">Reference proteome</keyword>
<sequence>MGDWMEFTLASKIDTLKNPRPWIAIAFSSDLKMGTDDVTQCIYDNGVVEVARSLNDGKLNVHIDNEGLRNQRGEMVNSIFKCSFQRLVQKSGNRTKRAANGVLFNLNEDHFLMFGDGPASGSKLQMHQKNPVVTPRKVDFQSVDVIGDVARHPLVKVHASLMVIAWIFCSGVGIMLSKFYKPVWANRTILGLKVWFQVAKIPGKEYTRAHPILGIIVTILCIINPIMALFRPGPDSKNRPFFNWAHWADGIAAQILAVITICFGVEMQKSTAPDYTVYVVIGYVIYQVLMEIALKLYDLCIDKHESEKVEALELKNGGAYHNGNSTQNANTPPNQVNGNSFHTSPPSYGDSTKKNPKDSAIKKILFAFHVLVTLAFTLTLVLLVSMF</sequence>
<reference evidence="10" key="1">
    <citation type="submission" date="2019-08" db="EMBL/GenBank/DDBJ databases">
        <title>The improved chromosome-level genome for the pearl oyster Pinctada fucata martensii using PacBio sequencing and Hi-C.</title>
        <authorList>
            <person name="Zheng Z."/>
        </authorList>
    </citation>
    <scope>NUCLEOTIDE SEQUENCE</scope>
    <source>
        <strain evidence="10">ZZ-2019</strain>
        <tissue evidence="10">Adductor muscle</tissue>
    </source>
</reference>
<evidence type="ECO:0000256" key="7">
    <source>
        <dbReference type="SAM" id="MobiDB-lite"/>
    </source>
</evidence>
<feature type="transmembrane region" description="Helical" evidence="8">
    <location>
        <begin position="364"/>
        <end position="386"/>
    </location>
</feature>
<evidence type="ECO:0000256" key="2">
    <source>
        <dbReference type="ARBA" id="ARBA00022448"/>
    </source>
</evidence>
<evidence type="ECO:0000256" key="4">
    <source>
        <dbReference type="ARBA" id="ARBA00022982"/>
    </source>
</evidence>
<gene>
    <name evidence="10" type="ORF">FSP39_019478</name>
</gene>
<protein>
    <recommendedName>
        <fullName evidence="9">Cytochrome b561 domain-containing protein</fullName>
    </recommendedName>
</protein>
<dbReference type="GO" id="GO:0016020">
    <property type="term" value="C:membrane"/>
    <property type="evidence" value="ECO:0007669"/>
    <property type="project" value="UniProtKB-SubCell"/>
</dbReference>
<evidence type="ECO:0000256" key="6">
    <source>
        <dbReference type="ARBA" id="ARBA00023136"/>
    </source>
</evidence>
<feature type="region of interest" description="Disordered" evidence="7">
    <location>
        <begin position="322"/>
        <end position="354"/>
    </location>
</feature>
<dbReference type="AlphaFoldDB" id="A0AA88Y011"/>
<evidence type="ECO:0000256" key="3">
    <source>
        <dbReference type="ARBA" id="ARBA00022692"/>
    </source>
</evidence>
<dbReference type="InterPro" id="IPR006593">
    <property type="entry name" value="Cyt_b561/ferric_Rdtase_TM"/>
</dbReference>
<feature type="domain" description="Cytochrome b561" evidence="9">
    <location>
        <begin position="157"/>
        <end position="265"/>
    </location>
</feature>
<comment type="subcellular location">
    <subcellularLocation>
        <location evidence="1">Membrane</location>
    </subcellularLocation>
</comment>
<keyword evidence="6 8" id="KW-0472">Membrane</keyword>
<keyword evidence="5 8" id="KW-1133">Transmembrane helix</keyword>
<name>A0AA88Y011_PINIB</name>
<dbReference type="EMBL" id="VSWD01000010">
    <property type="protein sequence ID" value="KAK3091386.1"/>
    <property type="molecule type" value="Genomic_DNA"/>
</dbReference>
<evidence type="ECO:0000256" key="8">
    <source>
        <dbReference type="SAM" id="Phobius"/>
    </source>
</evidence>
<dbReference type="Pfam" id="PF03351">
    <property type="entry name" value="DOMON"/>
    <property type="match status" value="1"/>
</dbReference>
<evidence type="ECO:0000256" key="5">
    <source>
        <dbReference type="ARBA" id="ARBA00022989"/>
    </source>
</evidence>
<keyword evidence="3 8" id="KW-0812">Transmembrane</keyword>
<evidence type="ECO:0000259" key="9">
    <source>
        <dbReference type="SMART" id="SM00665"/>
    </source>
</evidence>
<dbReference type="Gene3D" id="1.20.120.1770">
    <property type="match status" value="1"/>
</dbReference>
<dbReference type="InterPro" id="IPR042789">
    <property type="entry name" value="FRRS1L"/>
</dbReference>
<dbReference type="PANTHER" id="PTHR46902:SF1">
    <property type="entry name" value="DOMON DOMAIN-CONTAINING PROTEIN FRRS1L"/>
    <property type="match status" value="1"/>
</dbReference>
<evidence type="ECO:0000313" key="11">
    <source>
        <dbReference type="Proteomes" id="UP001186944"/>
    </source>
</evidence>
<feature type="transmembrane region" description="Helical" evidence="8">
    <location>
        <begin position="212"/>
        <end position="230"/>
    </location>
</feature>
<keyword evidence="4" id="KW-0249">Electron transport</keyword>
<dbReference type="SMART" id="SM00665">
    <property type="entry name" value="B561"/>
    <property type="match status" value="1"/>
</dbReference>
<dbReference type="CDD" id="cd08760">
    <property type="entry name" value="Cyt_b561_FRRS1_like"/>
    <property type="match status" value="1"/>
</dbReference>
<evidence type="ECO:0000313" key="10">
    <source>
        <dbReference type="EMBL" id="KAK3091386.1"/>
    </source>
</evidence>
<organism evidence="10 11">
    <name type="scientific">Pinctada imbricata</name>
    <name type="common">Atlantic pearl-oyster</name>
    <name type="synonym">Pinctada martensii</name>
    <dbReference type="NCBI Taxonomy" id="66713"/>
    <lineage>
        <taxon>Eukaryota</taxon>
        <taxon>Metazoa</taxon>
        <taxon>Spiralia</taxon>
        <taxon>Lophotrochozoa</taxon>
        <taxon>Mollusca</taxon>
        <taxon>Bivalvia</taxon>
        <taxon>Autobranchia</taxon>
        <taxon>Pteriomorphia</taxon>
        <taxon>Pterioida</taxon>
        <taxon>Pterioidea</taxon>
        <taxon>Pteriidae</taxon>
        <taxon>Pinctada</taxon>
    </lineage>
</organism>
<evidence type="ECO:0000256" key="1">
    <source>
        <dbReference type="ARBA" id="ARBA00004370"/>
    </source>
</evidence>